<accession>A0A518KEH9</accession>
<dbReference type="RefSeq" id="WP_419184638.1">
    <property type="nucleotide sequence ID" value="NZ_CP036350.1"/>
</dbReference>
<feature type="chain" id="PRO_5021710810" evidence="2">
    <location>
        <begin position="27"/>
        <end position="661"/>
    </location>
</feature>
<sequence precursor="true">MGFRSRLVLAHWMLAALVTLTLGCGASEQAPSPSGDAPASETSAGGDSESASTGPTGPVVLGDMLEPFDPPPLEKLVSGNEWIDRTVAGGDERLREILAERPEPELSVEEALAIKNDSSEANEKISAALGQLAPEDRSGVDDTATFVRHVGGDLKTINPLLMSSITDFEYQDLTGIGLLTNDIEGRTFAPSEVVESWQSSEDHLYDKFVLRDDLTWSDGEPVTAHDFAFTFKAIMTKDVIVPAVRTGPDELRAVIAYDDQTLVVFHKASLATNDGNMQFYALPKHIYEKTIPDDPMLSRSKEHSRLEDHPVVAGPYELVKRVRGDEFVVRRREAYYLHDGKQVRDKPFLKEVRIKFIEDFNTALLALVQGDIEEMMLRAEQWETQTSDAEFYKRNTKVTQPEWTEFHFTWNVKSPFFSDPKVRWAMTYAVDYTELIETLCYDLYEQSQGNFHPDSWMFPKDAPEPVKQDLDRAQQLLAEAGWEDTDGDGVLDKEIGGRRVPFEFTMLTYQSENGIATATLMKESLDLLGIVCNVKPTEFTVLQQKLLDHEFEASMGGWGSGKDPATNVNIFGTGEGRNYGNYSNPEVDELFEQGKHEFDPEKRAEIYGKIHMKLWEDQPYTWLFYRAGFYAYSKKLRGYNLSPWGPYYYTPGVHSIFAPAQ</sequence>
<dbReference type="Pfam" id="PF00496">
    <property type="entry name" value="SBP_bac_5"/>
    <property type="match status" value="1"/>
</dbReference>
<dbReference type="SUPFAM" id="SSF53850">
    <property type="entry name" value="Periplasmic binding protein-like II"/>
    <property type="match status" value="1"/>
</dbReference>
<dbReference type="Proteomes" id="UP000316426">
    <property type="component" value="Chromosome"/>
</dbReference>
<dbReference type="AlphaFoldDB" id="A0A518KEH9"/>
<evidence type="ECO:0000256" key="2">
    <source>
        <dbReference type="SAM" id="SignalP"/>
    </source>
</evidence>
<dbReference type="InterPro" id="IPR000914">
    <property type="entry name" value="SBP_5_dom"/>
</dbReference>
<name>A0A518KEH9_9BACT</name>
<evidence type="ECO:0000313" key="5">
    <source>
        <dbReference type="Proteomes" id="UP000316426"/>
    </source>
</evidence>
<gene>
    <name evidence="4" type="primary">appA</name>
    <name evidence="4" type="ORF">Spa11_44080</name>
</gene>
<evidence type="ECO:0000259" key="3">
    <source>
        <dbReference type="Pfam" id="PF00496"/>
    </source>
</evidence>
<dbReference type="EMBL" id="CP036349">
    <property type="protein sequence ID" value="QDV76183.1"/>
    <property type="molecule type" value="Genomic_DNA"/>
</dbReference>
<organism evidence="4 5">
    <name type="scientific">Botrimarina mediterranea</name>
    <dbReference type="NCBI Taxonomy" id="2528022"/>
    <lineage>
        <taxon>Bacteria</taxon>
        <taxon>Pseudomonadati</taxon>
        <taxon>Planctomycetota</taxon>
        <taxon>Planctomycetia</taxon>
        <taxon>Pirellulales</taxon>
        <taxon>Lacipirellulaceae</taxon>
        <taxon>Botrimarina</taxon>
    </lineage>
</organism>
<feature type="domain" description="Solute-binding protein family 5" evidence="3">
    <location>
        <begin position="193"/>
        <end position="574"/>
    </location>
</feature>
<evidence type="ECO:0000256" key="1">
    <source>
        <dbReference type="SAM" id="MobiDB-lite"/>
    </source>
</evidence>
<dbReference type="PANTHER" id="PTHR30290">
    <property type="entry name" value="PERIPLASMIC BINDING COMPONENT OF ABC TRANSPORTER"/>
    <property type="match status" value="1"/>
</dbReference>
<dbReference type="InterPro" id="IPR039424">
    <property type="entry name" value="SBP_5"/>
</dbReference>
<protein>
    <submittedName>
        <fullName evidence="4">Oligopeptide-binding protein AppA</fullName>
    </submittedName>
</protein>
<dbReference type="GO" id="GO:1904680">
    <property type="term" value="F:peptide transmembrane transporter activity"/>
    <property type="evidence" value="ECO:0007669"/>
    <property type="project" value="TreeGrafter"/>
</dbReference>
<evidence type="ECO:0000313" key="4">
    <source>
        <dbReference type="EMBL" id="QDV76183.1"/>
    </source>
</evidence>
<dbReference type="PROSITE" id="PS51257">
    <property type="entry name" value="PROKAR_LIPOPROTEIN"/>
    <property type="match status" value="1"/>
</dbReference>
<keyword evidence="2" id="KW-0732">Signal</keyword>
<dbReference type="Gene3D" id="3.40.190.10">
    <property type="entry name" value="Periplasmic binding protein-like II"/>
    <property type="match status" value="1"/>
</dbReference>
<feature type="region of interest" description="Disordered" evidence="1">
    <location>
        <begin position="27"/>
        <end position="59"/>
    </location>
</feature>
<dbReference type="Gene3D" id="3.10.105.10">
    <property type="entry name" value="Dipeptide-binding Protein, Domain 3"/>
    <property type="match status" value="1"/>
</dbReference>
<feature type="compositionally biased region" description="Polar residues" evidence="1">
    <location>
        <begin position="40"/>
        <end position="55"/>
    </location>
</feature>
<proteinExistence type="predicted"/>
<feature type="signal peptide" evidence="2">
    <location>
        <begin position="1"/>
        <end position="26"/>
    </location>
</feature>
<reference evidence="4 5" key="1">
    <citation type="submission" date="2019-02" db="EMBL/GenBank/DDBJ databases">
        <title>Deep-cultivation of Planctomycetes and their phenomic and genomic characterization uncovers novel biology.</title>
        <authorList>
            <person name="Wiegand S."/>
            <person name="Jogler M."/>
            <person name="Boedeker C."/>
            <person name="Pinto D."/>
            <person name="Vollmers J."/>
            <person name="Rivas-Marin E."/>
            <person name="Kohn T."/>
            <person name="Peeters S.H."/>
            <person name="Heuer A."/>
            <person name="Rast P."/>
            <person name="Oberbeckmann S."/>
            <person name="Bunk B."/>
            <person name="Jeske O."/>
            <person name="Meyerdierks A."/>
            <person name="Storesund J.E."/>
            <person name="Kallscheuer N."/>
            <person name="Luecker S."/>
            <person name="Lage O.M."/>
            <person name="Pohl T."/>
            <person name="Merkel B.J."/>
            <person name="Hornburger P."/>
            <person name="Mueller R.-W."/>
            <person name="Bruemmer F."/>
            <person name="Labrenz M."/>
            <person name="Spormann A.M."/>
            <person name="Op den Camp H."/>
            <person name="Overmann J."/>
            <person name="Amann R."/>
            <person name="Jetten M.S.M."/>
            <person name="Mascher T."/>
            <person name="Medema M.H."/>
            <person name="Devos D.P."/>
            <person name="Kaster A.-K."/>
            <person name="Ovreas L."/>
            <person name="Rohde M."/>
            <person name="Galperin M.Y."/>
            <person name="Jogler C."/>
        </authorList>
    </citation>
    <scope>NUCLEOTIDE SEQUENCE [LARGE SCALE GENOMIC DNA]</scope>
    <source>
        <strain evidence="4 5">Spa11</strain>
    </source>
</reference>
<dbReference type="KEGG" id="bmei:Spa11_44080"/>
<keyword evidence="5" id="KW-1185">Reference proteome</keyword>
<dbReference type="GO" id="GO:0015833">
    <property type="term" value="P:peptide transport"/>
    <property type="evidence" value="ECO:0007669"/>
    <property type="project" value="TreeGrafter"/>
</dbReference>
<dbReference type="Gene3D" id="3.90.76.10">
    <property type="entry name" value="Dipeptide-binding Protein, Domain 1"/>
    <property type="match status" value="1"/>
</dbReference>